<dbReference type="InterPro" id="IPR003661">
    <property type="entry name" value="HisK_dim/P_dom"/>
</dbReference>
<proteinExistence type="predicted"/>
<dbReference type="CDD" id="cd12914">
    <property type="entry name" value="PDC1_DGC_like"/>
    <property type="match status" value="1"/>
</dbReference>
<keyword evidence="4" id="KW-0812">Transmembrane</keyword>
<dbReference type="CDD" id="cd00082">
    <property type="entry name" value="HisKA"/>
    <property type="match status" value="1"/>
</dbReference>
<protein>
    <recommendedName>
        <fullName evidence="2">histidine kinase</fullName>
        <ecNumber evidence="2">2.7.13.3</ecNumber>
    </recommendedName>
</protein>
<gene>
    <name evidence="6" type="ORF">SAE02_75040</name>
</gene>
<dbReference type="Pfam" id="PF00512">
    <property type="entry name" value="HisKA"/>
    <property type="match status" value="1"/>
</dbReference>
<dbReference type="Proteomes" id="UP000321523">
    <property type="component" value="Unassembled WGS sequence"/>
</dbReference>
<dbReference type="SMART" id="SM00387">
    <property type="entry name" value="HATPase_c"/>
    <property type="match status" value="1"/>
</dbReference>
<dbReference type="PANTHER" id="PTHR43065">
    <property type="entry name" value="SENSOR HISTIDINE KINASE"/>
    <property type="match status" value="1"/>
</dbReference>
<dbReference type="InterPro" id="IPR003594">
    <property type="entry name" value="HATPase_dom"/>
</dbReference>
<dbReference type="CDD" id="cd12915">
    <property type="entry name" value="PDC2_DGC_like"/>
    <property type="match status" value="1"/>
</dbReference>
<reference evidence="6 7" key="1">
    <citation type="submission" date="2019-07" db="EMBL/GenBank/DDBJ databases">
        <title>Whole genome shotgun sequence of Skermanella aerolata NBRC 106429.</title>
        <authorList>
            <person name="Hosoyama A."/>
            <person name="Uohara A."/>
            <person name="Ohji S."/>
            <person name="Ichikawa N."/>
        </authorList>
    </citation>
    <scope>NUCLEOTIDE SEQUENCE [LARGE SCALE GENOMIC DNA]</scope>
    <source>
        <strain evidence="6 7">NBRC 106429</strain>
    </source>
</reference>
<feature type="domain" description="Histidine kinase" evidence="5">
    <location>
        <begin position="339"/>
        <end position="558"/>
    </location>
</feature>
<keyword evidence="4" id="KW-1133">Transmembrane helix</keyword>
<dbReference type="InterPro" id="IPR036890">
    <property type="entry name" value="HATPase_C_sf"/>
</dbReference>
<name>A0A512E3Q9_9PROT</name>
<dbReference type="InterPro" id="IPR004358">
    <property type="entry name" value="Sig_transdc_His_kin-like_C"/>
</dbReference>
<dbReference type="RefSeq" id="WP_052832762.1">
    <property type="nucleotide sequence ID" value="NZ_BJYZ01000077.1"/>
</dbReference>
<dbReference type="EC" id="2.7.13.3" evidence="2"/>
<evidence type="ECO:0000313" key="7">
    <source>
        <dbReference type="Proteomes" id="UP000321523"/>
    </source>
</evidence>
<dbReference type="OrthoDB" id="9796100at2"/>
<feature type="transmembrane region" description="Helical" evidence="4">
    <location>
        <begin position="292"/>
        <end position="311"/>
    </location>
</feature>
<organism evidence="6 7">
    <name type="scientific">Skermanella aerolata</name>
    <dbReference type="NCBI Taxonomy" id="393310"/>
    <lineage>
        <taxon>Bacteria</taxon>
        <taxon>Pseudomonadati</taxon>
        <taxon>Pseudomonadota</taxon>
        <taxon>Alphaproteobacteria</taxon>
        <taxon>Rhodospirillales</taxon>
        <taxon>Azospirillaceae</taxon>
        <taxon>Skermanella</taxon>
    </lineage>
</organism>
<dbReference type="Gene3D" id="1.10.287.130">
    <property type="match status" value="1"/>
</dbReference>
<evidence type="ECO:0000256" key="2">
    <source>
        <dbReference type="ARBA" id="ARBA00012438"/>
    </source>
</evidence>
<comment type="catalytic activity">
    <reaction evidence="1">
        <text>ATP + protein L-histidine = ADP + protein N-phospho-L-histidine.</text>
        <dbReference type="EC" id="2.7.13.3"/>
    </reaction>
</comment>
<evidence type="ECO:0000313" key="6">
    <source>
        <dbReference type="EMBL" id="GEO43356.1"/>
    </source>
</evidence>
<dbReference type="PRINTS" id="PR00344">
    <property type="entry name" value="BCTRLSENSOR"/>
</dbReference>
<dbReference type="PANTHER" id="PTHR43065:SF49">
    <property type="entry name" value="HISTIDINE KINASE"/>
    <property type="match status" value="1"/>
</dbReference>
<dbReference type="SUPFAM" id="SSF47384">
    <property type="entry name" value="Homodimeric domain of signal transducing histidine kinase"/>
    <property type="match status" value="1"/>
</dbReference>
<dbReference type="InterPro" id="IPR036097">
    <property type="entry name" value="HisK_dim/P_sf"/>
</dbReference>
<evidence type="ECO:0000259" key="5">
    <source>
        <dbReference type="PROSITE" id="PS50109"/>
    </source>
</evidence>
<dbReference type="PROSITE" id="PS50109">
    <property type="entry name" value="HIS_KIN"/>
    <property type="match status" value="1"/>
</dbReference>
<dbReference type="InterPro" id="IPR054327">
    <property type="entry name" value="His-kinase-like_sensor"/>
</dbReference>
<evidence type="ECO:0000256" key="3">
    <source>
        <dbReference type="ARBA" id="ARBA00022553"/>
    </source>
</evidence>
<feature type="transmembrane region" description="Helical" evidence="4">
    <location>
        <begin position="12"/>
        <end position="37"/>
    </location>
</feature>
<accession>A0A512E3Q9</accession>
<evidence type="ECO:0000256" key="1">
    <source>
        <dbReference type="ARBA" id="ARBA00000085"/>
    </source>
</evidence>
<dbReference type="Gene3D" id="3.30.450.20">
    <property type="entry name" value="PAS domain"/>
    <property type="match status" value="2"/>
</dbReference>
<dbReference type="SMART" id="SM00388">
    <property type="entry name" value="HisKA"/>
    <property type="match status" value="1"/>
</dbReference>
<dbReference type="AlphaFoldDB" id="A0A512E3Q9"/>
<comment type="caution">
    <text evidence="6">The sequence shown here is derived from an EMBL/GenBank/DDBJ whole genome shotgun (WGS) entry which is preliminary data.</text>
</comment>
<keyword evidence="3" id="KW-0597">Phosphoprotein</keyword>
<dbReference type="Gene3D" id="3.30.565.10">
    <property type="entry name" value="Histidine kinase-like ATPase, C-terminal domain"/>
    <property type="match status" value="1"/>
</dbReference>
<dbReference type="InterPro" id="IPR005467">
    <property type="entry name" value="His_kinase_dom"/>
</dbReference>
<dbReference type="SUPFAM" id="SSF55874">
    <property type="entry name" value="ATPase domain of HSP90 chaperone/DNA topoisomerase II/histidine kinase"/>
    <property type="match status" value="1"/>
</dbReference>
<dbReference type="Pfam" id="PF22588">
    <property type="entry name" value="dCache_1_like"/>
    <property type="match status" value="1"/>
</dbReference>
<evidence type="ECO:0000256" key="4">
    <source>
        <dbReference type="SAM" id="Phobius"/>
    </source>
</evidence>
<dbReference type="EMBL" id="BJYZ01000077">
    <property type="protein sequence ID" value="GEO43356.1"/>
    <property type="molecule type" value="Genomic_DNA"/>
</dbReference>
<keyword evidence="4" id="KW-0472">Membrane</keyword>
<dbReference type="Pfam" id="PF02518">
    <property type="entry name" value="HATPase_c"/>
    <property type="match status" value="1"/>
</dbReference>
<keyword evidence="7" id="KW-1185">Reference proteome</keyword>
<dbReference type="GO" id="GO:0000155">
    <property type="term" value="F:phosphorelay sensor kinase activity"/>
    <property type="evidence" value="ECO:0007669"/>
    <property type="project" value="InterPro"/>
</dbReference>
<sequence length="564" mass="61538">MTVPDPGRTSSIYWIGAAATAAMLVIVAAAGAWLWAARVRTIEAGERSVSALVRVLEEQTARSFEAVDLTLLGMIDAMSLNPSLPAHDARVEESMRQRLRLLPYVRALYVIGPDGFITQDTDHPKTPQVSLADRDYFQAHAKDPSLSLHIGEPLISRSLGTWFVSVSRRLDGPDGRFDGIAVAAVEPRYFERFYRDLHLGERDSIGLFRRDGIVMVRGPHRDGAIGTDWSENEVFRVHLPTAPSGTYRSISLLDREDRIFSYRSLETYPLVVAVGLAEADLLAGWWRSVAVTGAVVSALALLILALTSLWVKRRSEMERAVHHRIQAQKLEALGRMTGGVAHDFNNLMAVVASGLRLIRGRIDNEEVRRIADTASAAVERGTRLTQQMLAFARQQELTVVRADLNEQIAGMEDLLRNAAGSAVDMVIDVGSDVPSCLTDQTQFDTALLNLIVNARDAMPSGGTIRIATWRCANDDARRMPNLKPGPYACVTVADTGQGMNPDVLKRALEPFFTTKGSKGTGLGLSQVYGFVRQSGGDVRIASEVGVGTTIDLFFPGLESRGGSS</sequence>